<dbReference type="EMBL" id="QWEY01000012">
    <property type="protein sequence ID" value="RGP35710.1"/>
    <property type="molecule type" value="Genomic_DNA"/>
</dbReference>
<gene>
    <name evidence="2" type="ORF">D1012_18085</name>
</gene>
<sequence length="544" mass="59593">MQSAKRIAIVGAGPMAIYTIKELIKSDFPLNITAFESSDTPGCGMPYRRRMNADYMFCNAYSKEIPPVTRRLVTWLHDQDDDTLAHFGLDRDGIDSRSFYPRVLIGNFLADELRALCDQGRAQGHQVAILPLHTVVNIAPDEGGVFVDGTTLDGEFRQVFDDVVLATGHSWPKSPRIGSADLISPWPYTAVTELEPGNIGILGSSLSAIDVIVALGTEHGTFHEAEDAVTWFPKKGRESVSVTMVSHLGIMPEPDFFYAYPYEPLTHIHPDAVQAEINVGADGLLARVFGLLIAELDHVAPDYMSRLGSGVRTLNGFADAYFADRVNTGGMRALRETLASSVESMRQKRTQSHRYALLRAHENFEALFAHFNSEDWDSFRANLLNVFSDCYAAIPHLSVRRVLAMHDAGVLRIIPTGEDSDFRNGENGTVISTTVDGDIAFDALIDARGQAAAPLSALPFPSLIAGLSQNNAPLHAPFRLELLNNCSGRVYCLSMPQLLQTNPFSQGLANCHELGKTVANDIVTVLETTRSDPQPASRFEKSTC</sequence>
<dbReference type="RefSeq" id="WP_118155537.1">
    <property type="nucleotide sequence ID" value="NZ_QWEY01000012.1"/>
</dbReference>
<organism evidence="2 3">
    <name type="scientific">Pseudotabrizicola alkalilacus</name>
    <dbReference type="NCBI Taxonomy" id="2305252"/>
    <lineage>
        <taxon>Bacteria</taxon>
        <taxon>Pseudomonadati</taxon>
        <taxon>Pseudomonadota</taxon>
        <taxon>Alphaproteobacteria</taxon>
        <taxon>Rhodobacterales</taxon>
        <taxon>Paracoccaceae</taxon>
        <taxon>Pseudotabrizicola</taxon>
    </lineage>
</organism>
<dbReference type="InterPro" id="IPR052189">
    <property type="entry name" value="L-asp_N-monooxygenase_NS-form"/>
</dbReference>
<proteinExistence type="predicted"/>
<dbReference type="Proteomes" id="UP000284547">
    <property type="component" value="Unassembled WGS sequence"/>
</dbReference>
<dbReference type="PANTHER" id="PTHR40254:SF1">
    <property type="entry name" value="BLR0577 PROTEIN"/>
    <property type="match status" value="1"/>
</dbReference>
<evidence type="ECO:0000259" key="1">
    <source>
        <dbReference type="Pfam" id="PF13454"/>
    </source>
</evidence>
<dbReference type="InterPro" id="IPR038732">
    <property type="entry name" value="HpyO/CreE_NAD-binding"/>
</dbReference>
<comment type="caution">
    <text evidence="2">The sequence shown here is derived from an EMBL/GenBank/DDBJ whole genome shotgun (WGS) entry which is preliminary data.</text>
</comment>
<feature type="domain" description="FAD-dependent urate hydroxylase HpyO/Asp monooxygenase CreE-like FAD/NAD(P)-binding" evidence="1">
    <location>
        <begin position="8"/>
        <end position="169"/>
    </location>
</feature>
<reference evidence="2 3" key="1">
    <citation type="submission" date="2018-08" db="EMBL/GenBank/DDBJ databases">
        <title>Flavobacterium tibetense sp. nov., isolated from a wetland YonghuCo on Tibetan Plateau.</title>
        <authorList>
            <person name="Phurbu D."/>
            <person name="Lu H."/>
            <person name="Xing P."/>
        </authorList>
    </citation>
    <scope>NUCLEOTIDE SEQUENCE [LARGE SCALE GENOMIC DNA]</scope>
    <source>
        <strain evidence="2 3">DJC</strain>
    </source>
</reference>
<dbReference type="PANTHER" id="PTHR40254">
    <property type="entry name" value="BLR0577 PROTEIN"/>
    <property type="match status" value="1"/>
</dbReference>
<accession>A0A411YY56</accession>
<name>A0A411YY56_9RHOB</name>
<dbReference type="SUPFAM" id="SSF51905">
    <property type="entry name" value="FAD/NAD(P)-binding domain"/>
    <property type="match status" value="1"/>
</dbReference>
<evidence type="ECO:0000313" key="2">
    <source>
        <dbReference type="EMBL" id="RGP35710.1"/>
    </source>
</evidence>
<dbReference type="Gene3D" id="3.40.50.720">
    <property type="entry name" value="NAD(P)-binding Rossmann-like Domain"/>
    <property type="match status" value="1"/>
</dbReference>
<keyword evidence="3" id="KW-1185">Reference proteome</keyword>
<dbReference type="AlphaFoldDB" id="A0A411YY56"/>
<dbReference type="InterPro" id="IPR036188">
    <property type="entry name" value="FAD/NAD-bd_sf"/>
</dbReference>
<protein>
    <recommendedName>
        <fullName evidence="1">FAD-dependent urate hydroxylase HpyO/Asp monooxygenase CreE-like FAD/NAD(P)-binding domain-containing protein</fullName>
    </recommendedName>
</protein>
<evidence type="ECO:0000313" key="3">
    <source>
        <dbReference type="Proteomes" id="UP000284547"/>
    </source>
</evidence>
<dbReference type="Pfam" id="PF13454">
    <property type="entry name" value="NAD_binding_9"/>
    <property type="match status" value="1"/>
</dbReference>
<dbReference type="Gene3D" id="3.50.50.60">
    <property type="entry name" value="FAD/NAD(P)-binding domain"/>
    <property type="match status" value="1"/>
</dbReference>